<name>A0ABQ5S0C7_9CHLO</name>
<comment type="caution">
    <text evidence="2">The sequence shown here is derived from an EMBL/GenBank/DDBJ whole genome shotgun (WGS) entry which is preliminary data.</text>
</comment>
<evidence type="ECO:0000313" key="3">
    <source>
        <dbReference type="Proteomes" id="UP001165090"/>
    </source>
</evidence>
<gene>
    <name evidence="2" type="ORF">VaNZ11_005492</name>
</gene>
<organism evidence="2 3">
    <name type="scientific">Volvox africanus</name>
    <dbReference type="NCBI Taxonomy" id="51714"/>
    <lineage>
        <taxon>Eukaryota</taxon>
        <taxon>Viridiplantae</taxon>
        <taxon>Chlorophyta</taxon>
        <taxon>core chlorophytes</taxon>
        <taxon>Chlorophyceae</taxon>
        <taxon>CS clade</taxon>
        <taxon>Chlamydomonadales</taxon>
        <taxon>Volvocaceae</taxon>
        <taxon>Volvox</taxon>
    </lineage>
</organism>
<feature type="non-terminal residue" evidence="2">
    <location>
        <position position="103"/>
    </location>
</feature>
<dbReference type="Proteomes" id="UP001165090">
    <property type="component" value="Unassembled WGS sequence"/>
</dbReference>
<keyword evidence="1" id="KW-1133">Transmembrane helix</keyword>
<feature type="non-terminal residue" evidence="2">
    <location>
        <position position="1"/>
    </location>
</feature>
<keyword evidence="3" id="KW-1185">Reference proteome</keyword>
<keyword evidence="1" id="KW-0812">Transmembrane</keyword>
<proteinExistence type="predicted"/>
<dbReference type="EMBL" id="BSDZ01000013">
    <property type="protein sequence ID" value="GLI62752.1"/>
    <property type="molecule type" value="Genomic_DNA"/>
</dbReference>
<evidence type="ECO:0000313" key="2">
    <source>
        <dbReference type="EMBL" id="GLI62752.1"/>
    </source>
</evidence>
<protein>
    <submittedName>
        <fullName evidence="2">Uncharacterized protein</fullName>
    </submittedName>
</protein>
<evidence type="ECO:0000256" key="1">
    <source>
        <dbReference type="SAM" id="Phobius"/>
    </source>
</evidence>
<feature type="transmembrane region" description="Helical" evidence="1">
    <location>
        <begin position="84"/>
        <end position="102"/>
    </location>
</feature>
<feature type="transmembrane region" description="Helical" evidence="1">
    <location>
        <begin position="46"/>
        <end position="64"/>
    </location>
</feature>
<sequence>AALVIAACTLDSVPRIQAIVMLVAVGYISWLSFSKLPFLRTYINEAWTGGWIGVSYTVILNAAWKFQHKHIDPRDGHAYMKKVLYGIFPSVLVGAMLTECWWR</sequence>
<keyword evidence="1" id="KW-0472">Membrane</keyword>
<accession>A0ABQ5S0C7</accession>
<reference evidence="2 3" key="1">
    <citation type="journal article" date="2023" name="IScience">
        <title>Expanded male sex-determining region conserved during the evolution of homothallism in the green alga Volvox.</title>
        <authorList>
            <person name="Yamamoto K."/>
            <person name="Matsuzaki R."/>
            <person name="Mahakham W."/>
            <person name="Heman W."/>
            <person name="Sekimoto H."/>
            <person name="Kawachi M."/>
            <person name="Minakuchi Y."/>
            <person name="Toyoda A."/>
            <person name="Nozaki H."/>
        </authorList>
    </citation>
    <scope>NUCLEOTIDE SEQUENCE [LARGE SCALE GENOMIC DNA]</scope>
    <source>
        <strain evidence="2 3">NIES-4468</strain>
    </source>
</reference>
<feature type="transmembrane region" description="Helical" evidence="1">
    <location>
        <begin position="16"/>
        <end position="34"/>
    </location>
</feature>